<reference evidence="4 6" key="1">
    <citation type="journal article" date="2012" name="Nature">
        <title>Repeated polyploidization of Gossypium genomes and the evolution of spinnable cotton fibres.</title>
        <authorList>
            <person name="Paterson A.H."/>
            <person name="Wendel J.F."/>
            <person name="Gundlach H."/>
            <person name="Guo H."/>
            <person name="Jenkins J."/>
            <person name="Jin D."/>
            <person name="Llewellyn D."/>
            <person name="Showmaker K.C."/>
            <person name="Shu S."/>
            <person name="Udall J."/>
            <person name="Yoo M.J."/>
            <person name="Byers R."/>
            <person name="Chen W."/>
            <person name="Doron-Faigenboim A."/>
            <person name="Duke M.V."/>
            <person name="Gong L."/>
            <person name="Grimwood J."/>
            <person name="Grover C."/>
            <person name="Grupp K."/>
            <person name="Hu G."/>
            <person name="Lee T.H."/>
            <person name="Li J."/>
            <person name="Lin L."/>
            <person name="Liu T."/>
            <person name="Marler B.S."/>
            <person name="Page J.T."/>
            <person name="Roberts A.W."/>
            <person name="Romanel E."/>
            <person name="Sanders W.S."/>
            <person name="Szadkowski E."/>
            <person name="Tan X."/>
            <person name="Tang H."/>
            <person name="Xu C."/>
            <person name="Wang J."/>
            <person name="Wang Z."/>
            <person name="Zhang D."/>
            <person name="Zhang L."/>
            <person name="Ashrafi H."/>
            <person name="Bedon F."/>
            <person name="Bowers J.E."/>
            <person name="Brubaker C.L."/>
            <person name="Chee P.W."/>
            <person name="Das S."/>
            <person name="Gingle A.R."/>
            <person name="Haigler C.H."/>
            <person name="Harker D."/>
            <person name="Hoffmann L.V."/>
            <person name="Hovav R."/>
            <person name="Jones D.C."/>
            <person name="Lemke C."/>
            <person name="Mansoor S."/>
            <person name="ur Rahman M."/>
            <person name="Rainville L.N."/>
            <person name="Rambani A."/>
            <person name="Reddy U.K."/>
            <person name="Rong J.K."/>
            <person name="Saranga Y."/>
            <person name="Scheffler B.E."/>
            <person name="Scheffler J.A."/>
            <person name="Stelly D.M."/>
            <person name="Triplett B.A."/>
            <person name="Van Deynze A."/>
            <person name="Vaslin M.F."/>
            <person name="Waghmare V.N."/>
            <person name="Walford S.A."/>
            <person name="Wright R.J."/>
            <person name="Zaki E.A."/>
            <person name="Zhang T."/>
            <person name="Dennis E.S."/>
            <person name="Mayer K.F."/>
            <person name="Peterson D.G."/>
            <person name="Rokhsar D.S."/>
            <person name="Wang X."/>
            <person name="Schmutz J."/>
        </authorList>
    </citation>
    <scope>NUCLEOTIDE SEQUENCE [LARGE SCALE GENOMIC DNA]</scope>
</reference>
<dbReference type="SMR" id="A0A0D2TTJ7"/>
<dbReference type="STRING" id="29730.A0A0D2TTJ7"/>
<evidence type="ECO:0000256" key="2">
    <source>
        <dbReference type="ARBA" id="ARBA00022941"/>
    </source>
</evidence>
<dbReference type="PANTHER" id="PTHR23201:SF118">
    <property type="entry name" value="GIBBERELLIN STIMULATED TRANSCRIPT RELATED PROTEIN 1"/>
    <property type="match status" value="1"/>
</dbReference>
<name>A0A0D2TTJ7_GOSRA</name>
<proteinExistence type="inferred from homology"/>
<keyword evidence="3" id="KW-0732">Signal</keyword>
<dbReference type="OrthoDB" id="994246at2759"/>
<accession>A0A0D2TTJ7</accession>
<reference evidence="5 7" key="2">
    <citation type="journal article" date="2019" name="Genome Biol. Evol.">
        <title>Insights into the evolution of the New World diploid cottons (Gossypium, subgenus Houzingenia) based on genome sequencing.</title>
        <authorList>
            <person name="Grover C.E."/>
            <person name="Arick M.A. 2nd"/>
            <person name="Thrash A."/>
            <person name="Conover J.L."/>
            <person name="Sanders W.S."/>
            <person name="Peterson D.G."/>
            <person name="Frelichowski J.E."/>
            <person name="Scheffler J.A."/>
            <person name="Scheffler B.E."/>
            <person name="Wendel J.F."/>
        </authorList>
    </citation>
    <scope>NUCLEOTIDE SEQUENCE [LARGE SCALE GENOMIC DNA]</scope>
    <source>
        <strain evidence="5">8</strain>
        <tissue evidence="5">Leaf</tissue>
    </source>
</reference>
<sequence length="88" mass="10087">MKLVLVTFLLVSLVLSSFLFEESMAGSGFCAYKCKARCAKADFKERCFKYCNICCQKCSCVPSGNYENKHECYCYRDMKNYKGLPKCP</sequence>
<comment type="similarity">
    <text evidence="1">Belongs to the GASA family.</text>
</comment>
<dbReference type="AlphaFoldDB" id="A0A0D2TTJ7"/>
<evidence type="ECO:0008006" key="8">
    <source>
        <dbReference type="Google" id="ProtNLM"/>
    </source>
</evidence>
<evidence type="ECO:0000256" key="3">
    <source>
        <dbReference type="SAM" id="SignalP"/>
    </source>
</evidence>
<protein>
    <recommendedName>
        <fullName evidence="8">Peamaclein-like</fullName>
    </recommendedName>
</protein>
<evidence type="ECO:0000313" key="5">
    <source>
        <dbReference type="EMBL" id="MBA0595559.1"/>
    </source>
</evidence>
<evidence type="ECO:0000313" key="4">
    <source>
        <dbReference type="EMBL" id="KJB58601.1"/>
    </source>
</evidence>
<evidence type="ECO:0000313" key="6">
    <source>
        <dbReference type="Proteomes" id="UP000032304"/>
    </source>
</evidence>
<evidence type="ECO:0000313" key="7">
    <source>
        <dbReference type="Proteomes" id="UP000593578"/>
    </source>
</evidence>
<dbReference type="PANTHER" id="PTHR23201">
    <property type="entry name" value="EXTENSIN, PROLINE-RICH PROTEIN"/>
    <property type="match status" value="1"/>
</dbReference>
<feature type="signal peptide" evidence="3">
    <location>
        <begin position="1"/>
        <end position="16"/>
    </location>
</feature>
<keyword evidence="6" id="KW-1185">Reference proteome</keyword>
<dbReference type="Pfam" id="PF02704">
    <property type="entry name" value="GASA"/>
    <property type="match status" value="1"/>
</dbReference>
<organism evidence="4 6">
    <name type="scientific">Gossypium raimondii</name>
    <name type="common">Peruvian cotton</name>
    <name type="synonym">Gossypium klotzschianum subsp. raimondii</name>
    <dbReference type="NCBI Taxonomy" id="29730"/>
    <lineage>
        <taxon>Eukaryota</taxon>
        <taxon>Viridiplantae</taxon>
        <taxon>Streptophyta</taxon>
        <taxon>Embryophyta</taxon>
        <taxon>Tracheophyta</taxon>
        <taxon>Spermatophyta</taxon>
        <taxon>Magnoliopsida</taxon>
        <taxon>eudicotyledons</taxon>
        <taxon>Gunneridae</taxon>
        <taxon>Pentapetalae</taxon>
        <taxon>rosids</taxon>
        <taxon>malvids</taxon>
        <taxon>Malvales</taxon>
        <taxon>Malvaceae</taxon>
        <taxon>Malvoideae</taxon>
        <taxon>Gossypium</taxon>
    </lineage>
</organism>
<dbReference type="Gramene" id="KJB58601">
    <property type="protein sequence ID" value="KJB58601"/>
    <property type="gene ID" value="B456_009G217400"/>
</dbReference>
<gene>
    <name evidence="4" type="ORF">B456_009G217400</name>
    <name evidence="5" type="ORF">Gorai_012426</name>
</gene>
<dbReference type="InterPro" id="IPR003854">
    <property type="entry name" value="GASA"/>
</dbReference>
<dbReference type="EMBL" id="JABEZZ010000009">
    <property type="protein sequence ID" value="MBA0595559.1"/>
    <property type="molecule type" value="Genomic_DNA"/>
</dbReference>
<dbReference type="OMA" id="NICCVEC"/>
<dbReference type="KEGG" id="gra:105769723"/>
<feature type="chain" id="PRO_5036292384" description="Peamaclein-like" evidence="3">
    <location>
        <begin position="17"/>
        <end position="88"/>
    </location>
</feature>
<dbReference type="eggNOG" id="ENOG502S46W">
    <property type="taxonomic scope" value="Eukaryota"/>
</dbReference>
<evidence type="ECO:0000256" key="1">
    <source>
        <dbReference type="ARBA" id="ARBA00010582"/>
    </source>
</evidence>
<reference evidence="5" key="3">
    <citation type="submission" date="2020-04" db="EMBL/GenBank/DDBJ databases">
        <authorList>
            <person name="Grover C.E."/>
            <person name="Arick M.A. II"/>
            <person name="Thrash A."/>
            <person name="Conover J.L."/>
            <person name="Sanders W.S."/>
            <person name="Peterson D.G."/>
            <person name="Scheffler J.A."/>
            <person name="Scheffler B.E."/>
            <person name="Wendel J.F."/>
        </authorList>
    </citation>
    <scope>NUCLEOTIDE SEQUENCE</scope>
    <source>
        <strain evidence="5">8</strain>
        <tissue evidence="5">Leaf</tissue>
    </source>
</reference>
<dbReference type="EMBL" id="CM001748">
    <property type="protein sequence ID" value="KJB58601.1"/>
    <property type="molecule type" value="Genomic_DNA"/>
</dbReference>
<dbReference type="GO" id="GO:0009740">
    <property type="term" value="P:gibberellic acid mediated signaling pathway"/>
    <property type="evidence" value="ECO:0007669"/>
    <property type="project" value="UniProtKB-KW"/>
</dbReference>
<dbReference type="Proteomes" id="UP000593578">
    <property type="component" value="Unassembled WGS sequence"/>
</dbReference>
<dbReference type="Proteomes" id="UP000032304">
    <property type="component" value="Chromosome 9"/>
</dbReference>
<keyword evidence="2" id="KW-0939">Gibberellin signaling pathway</keyword>